<sequence>MNNNFNLFINRDLSEQYPTARDMYTIDNGVTYYVDYYCNVRDIYVSNQNSKSWYILDQENVPIQG</sequence>
<accession>A0A6J5MBS5</accession>
<organism evidence="1">
    <name type="scientific">uncultured Caudovirales phage</name>
    <dbReference type="NCBI Taxonomy" id="2100421"/>
    <lineage>
        <taxon>Viruses</taxon>
        <taxon>Duplodnaviria</taxon>
        <taxon>Heunggongvirae</taxon>
        <taxon>Uroviricota</taxon>
        <taxon>Caudoviricetes</taxon>
        <taxon>Peduoviridae</taxon>
        <taxon>Maltschvirus</taxon>
        <taxon>Maltschvirus maltsch</taxon>
    </lineage>
</organism>
<reference evidence="1" key="1">
    <citation type="submission" date="2020-04" db="EMBL/GenBank/DDBJ databases">
        <authorList>
            <person name="Chiriac C."/>
            <person name="Salcher M."/>
            <person name="Ghai R."/>
            <person name="Kavagutti S V."/>
        </authorList>
    </citation>
    <scope>NUCLEOTIDE SEQUENCE</scope>
</reference>
<dbReference type="EMBL" id="LR796427">
    <property type="protein sequence ID" value="CAB4144064.1"/>
    <property type="molecule type" value="Genomic_DNA"/>
</dbReference>
<gene>
    <name evidence="1" type="ORF">UFOVP455_18</name>
</gene>
<name>A0A6J5MBS5_9CAUD</name>
<evidence type="ECO:0000313" key="1">
    <source>
        <dbReference type="EMBL" id="CAB4144064.1"/>
    </source>
</evidence>
<proteinExistence type="predicted"/>
<protein>
    <submittedName>
        <fullName evidence="1">Uncharacterized protein</fullName>
    </submittedName>
</protein>